<dbReference type="InterPro" id="IPR053183">
    <property type="entry name" value="ASL1"/>
</dbReference>
<dbReference type="GO" id="GO:0016787">
    <property type="term" value="F:hydrolase activity"/>
    <property type="evidence" value="ECO:0007669"/>
    <property type="project" value="UniProtKB-KW"/>
</dbReference>
<feature type="chain" id="PRO_5040480768" evidence="1">
    <location>
        <begin position="25"/>
        <end position="363"/>
    </location>
</feature>
<protein>
    <submittedName>
        <fullName evidence="3">Glycoside hydrolase family 128 protein</fullName>
    </submittedName>
</protein>
<sequence length="363" mass="38351">MAASKLLNLLALTSLAVLATTFNAQPVTALSHAGGSPHLNRIVPGGHQAIAKKRRGTNGRCKQRSSSSIAAAAQTPAAAIAVSVGISVGAAAPATTSVAAAPTTSAAPAPSSTPAPVNSAGKGKIGISWNSENDPSSLGNVVSDNTGYVYTWSPWAPSDNLFGLQFAAMLWGPTQQSPWDQLVVPGYTNIALALNEPDEPSQLNMDPGAAATFWQQQVNPRAGMGYDIWGPAVTSSARGETWMDNFLAACAGACTFSHNSLHFYDTDPQALITYVEHWHQKYGKPIVLTEFACQNFGGGAQADMDQVWAFYQTVIPWLMAQDYVTAIIPFGFLEDMGNVNPLNQLMKGGQLTDLGKYVVYGPY</sequence>
<dbReference type="GO" id="GO:0071966">
    <property type="term" value="P:fungal-type cell wall polysaccharide metabolic process"/>
    <property type="evidence" value="ECO:0007669"/>
    <property type="project" value="TreeGrafter"/>
</dbReference>
<dbReference type="InterPro" id="IPR017853">
    <property type="entry name" value="GH"/>
</dbReference>
<evidence type="ECO:0000256" key="1">
    <source>
        <dbReference type="SAM" id="SignalP"/>
    </source>
</evidence>
<reference evidence="3 4" key="1">
    <citation type="submission" date="2021-08" db="EMBL/GenBank/DDBJ databases">
        <title>Draft Genome Sequence of Phanerochaete sordida strain YK-624.</title>
        <authorList>
            <person name="Mori T."/>
            <person name="Dohra H."/>
            <person name="Suzuki T."/>
            <person name="Kawagishi H."/>
            <person name="Hirai H."/>
        </authorList>
    </citation>
    <scope>NUCLEOTIDE SEQUENCE [LARGE SCALE GENOMIC DNA]</scope>
    <source>
        <strain evidence="3 4">YK-624</strain>
    </source>
</reference>
<evidence type="ECO:0000259" key="2">
    <source>
        <dbReference type="Pfam" id="PF11790"/>
    </source>
</evidence>
<evidence type="ECO:0000313" key="4">
    <source>
        <dbReference type="Proteomes" id="UP000703269"/>
    </source>
</evidence>
<evidence type="ECO:0000313" key="3">
    <source>
        <dbReference type="EMBL" id="GJE84660.1"/>
    </source>
</evidence>
<dbReference type="Proteomes" id="UP000703269">
    <property type="component" value="Unassembled WGS sequence"/>
</dbReference>
<keyword evidence="3" id="KW-0378">Hydrolase</keyword>
<name>A0A9P3FYT0_9APHY</name>
<dbReference type="PANTHER" id="PTHR34154">
    <property type="entry name" value="ALKALI-SENSITIVE LINKAGE PROTEIN 1"/>
    <property type="match status" value="1"/>
</dbReference>
<feature type="signal peptide" evidence="1">
    <location>
        <begin position="1"/>
        <end position="24"/>
    </location>
</feature>
<keyword evidence="1" id="KW-0732">Signal</keyword>
<dbReference type="EMBL" id="BPQB01000001">
    <property type="protein sequence ID" value="GJE84660.1"/>
    <property type="molecule type" value="Genomic_DNA"/>
</dbReference>
<dbReference type="PANTHER" id="PTHR34154:SF3">
    <property type="entry name" value="ALKALI-SENSITIVE LINKAGE PROTEIN 1"/>
    <property type="match status" value="1"/>
</dbReference>
<dbReference type="OrthoDB" id="5959761at2759"/>
<dbReference type="AlphaFoldDB" id="A0A9P3FYT0"/>
<dbReference type="GO" id="GO:0009277">
    <property type="term" value="C:fungal-type cell wall"/>
    <property type="evidence" value="ECO:0007669"/>
    <property type="project" value="TreeGrafter"/>
</dbReference>
<gene>
    <name evidence="3" type="ORF">PsYK624_007360</name>
</gene>
<keyword evidence="4" id="KW-1185">Reference proteome</keyword>
<dbReference type="Pfam" id="PF11790">
    <property type="entry name" value="Glyco_hydro_cc"/>
    <property type="match status" value="1"/>
</dbReference>
<proteinExistence type="predicted"/>
<dbReference type="InterPro" id="IPR024655">
    <property type="entry name" value="Asl1_glyco_hydro_catalytic"/>
</dbReference>
<accession>A0A9P3FYT0</accession>
<comment type="caution">
    <text evidence="3">The sequence shown here is derived from an EMBL/GenBank/DDBJ whole genome shotgun (WGS) entry which is preliminary data.</text>
</comment>
<organism evidence="3 4">
    <name type="scientific">Phanerochaete sordida</name>
    <dbReference type="NCBI Taxonomy" id="48140"/>
    <lineage>
        <taxon>Eukaryota</taxon>
        <taxon>Fungi</taxon>
        <taxon>Dikarya</taxon>
        <taxon>Basidiomycota</taxon>
        <taxon>Agaricomycotina</taxon>
        <taxon>Agaricomycetes</taxon>
        <taxon>Polyporales</taxon>
        <taxon>Phanerochaetaceae</taxon>
        <taxon>Phanerochaete</taxon>
    </lineage>
</organism>
<dbReference type="SUPFAM" id="SSF51445">
    <property type="entry name" value="(Trans)glycosidases"/>
    <property type="match status" value="1"/>
</dbReference>
<feature type="domain" description="Asl1-like glycosyl hydrolase catalytic" evidence="2">
    <location>
        <begin position="126"/>
        <end position="357"/>
    </location>
</feature>